<dbReference type="CDD" id="cd01012">
    <property type="entry name" value="YcaC_related"/>
    <property type="match status" value="1"/>
</dbReference>
<sequence>MASARRLTHLNPQKTLFLLCDVQEKFRPAMPLFDKLLENAKRLTTAGKILNVPLLVTEQNPEKLGKTVQELDISHAKANVGKTRFSMMVPEIEKQMQSLFDGGKPTDVVLYGIESHVCVEQTAIDLLERNINVFLVADCVASRVNQDRDLAIERLRSAGCVITTSESVIYNLLRDKNHPKFNDLRKLLLAKSADMQLTKSSSAANENTNSKL</sequence>
<dbReference type="AlphaFoldDB" id="A0A1I8P2X6"/>
<accession>A0A1I8P2X6</accession>
<dbReference type="Pfam" id="PF00857">
    <property type="entry name" value="Isochorismatase"/>
    <property type="match status" value="1"/>
</dbReference>
<protein>
    <recommendedName>
        <fullName evidence="2">Isochorismatase domain-containing protein 1</fullName>
    </recommendedName>
</protein>
<name>A0A1I8P2X6_STOCA</name>
<reference evidence="4" key="1">
    <citation type="submission" date="2020-05" db="UniProtKB">
        <authorList>
            <consortium name="EnsemblMetazoa"/>
        </authorList>
    </citation>
    <scope>IDENTIFICATION</scope>
    <source>
        <strain evidence="4">USDA</strain>
    </source>
</reference>
<keyword evidence="5" id="KW-1185">Reference proteome</keyword>
<dbReference type="STRING" id="35570.A0A1I8P2X6"/>
<dbReference type="InterPro" id="IPR050993">
    <property type="entry name" value="Isochorismatase_domain"/>
</dbReference>
<dbReference type="KEGG" id="scac:106089673"/>
<feature type="domain" description="Isochorismatase-like" evidence="3">
    <location>
        <begin position="15"/>
        <end position="166"/>
    </location>
</feature>
<dbReference type="EnsemblMetazoa" id="SCAU004340-RB">
    <property type="protein sequence ID" value="SCAU004340-PB"/>
    <property type="gene ID" value="SCAU004340"/>
</dbReference>
<evidence type="ECO:0000313" key="5">
    <source>
        <dbReference type="Proteomes" id="UP000095300"/>
    </source>
</evidence>
<evidence type="ECO:0000259" key="3">
    <source>
        <dbReference type="Pfam" id="PF00857"/>
    </source>
</evidence>
<dbReference type="VEuPathDB" id="VectorBase:SCAU004340"/>
<dbReference type="InterPro" id="IPR036380">
    <property type="entry name" value="Isochorismatase-like_sf"/>
</dbReference>
<evidence type="ECO:0000313" key="4">
    <source>
        <dbReference type="EnsemblMetazoa" id="SCAU004340-PB"/>
    </source>
</evidence>
<dbReference type="InterPro" id="IPR000868">
    <property type="entry name" value="Isochorismatase-like_dom"/>
</dbReference>
<dbReference type="Gene3D" id="3.40.50.850">
    <property type="entry name" value="Isochorismatase-like"/>
    <property type="match status" value="1"/>
</dbReference>
<dbReference type="PANTHER" id="PTHR14119">
    <property type="entry name" value="HYDROLASE"/>
    <property type="match status" value="1"/>
</dbReference>
<comment type="similarity">
    <text evidence="1">Belongs to the isochorismatase family.</text>
</comment>
<evidence type="ECO:0000256" key="1">
    <source>
        <dbReference type="ARBA" id="ARBA00006336"/>
    </source>
</evidence>
<dbReference type="FunFam" id="3.40.50.850:FF:000001">
    <property type="entry name" value="Isochorismatase domain-containing protein 1"/>
    <property type="match status" value="1"/>
</dbReference>
<dbReference type="Proteomes" id="UP000095300">
    <property type="component" value="Unassembled WGS sequence"/>
</dbReference>
<proteinExistence type="inferred from homology"/>
<gene>
    <name evidence="4" type="primary">106089673</name>
</gene>
<dbReference type="SUPFAM" id="SSF52499">
    <property type="entry name" value="Isochorismatase-like hydrolases"/>
    <property type="match status" value="1"/>
</dbReference>
<organism evidence="4 5">
    <name type="scientific">Stomoxys calcitrans</name>
    <name type="common">Stable fly</name>
    <name type="synonym">Conops calcitrans</name>
    <dbReference type="NCBI Taxonomy" id="35570"/>
    <lineage>
        <taxon>Eukaryota</taxon>
        <taxon>Metazoa</taxon>
        <taxon>Ecdysozoa</taxon>
        <taxon>Arthropoda</taxon>
        <taxon>Hexapoda</taxon>
        <taxon>Insecta</taxon>
        <taxon>Pterygota</taxon>
        <taxon>Neoptera</taxon>
        <taxon>Endopterygota</taxon>
        <taxon>Diptera</taxon>
        <taxon>Brachycera</taxon>
        <taxon>Muscomorpha</taxon>
        <taxon>Muscoidea</taxon>
        <taxon>Muscidae</taxon>
        <taxon>Stomoxys</taxon>
    </lineage>
</organism>
<dbReference type="PANTHER" id="PTHR14119:SF17">
    <property type="entry name" value="ISOCHORISMATASE DOMAIN-CONTAINING PROTEIN 1"/>
    <property type="match status" value="1"/>
</dbReference>
<dbReference type="OrthoDB" id="269496at2759"/>
<evidence type="ECO:0000256" key="2">
    <source>
        <dbReference type="ARBA" id="ARBA00040688"/>
    </source>
</evidence>